<proteinExistence type="predicted"/>
<dbReference type="EMBL" id="JAUEPT010000272">
    <property type="protein sequence ID" value="KAK0421874.1"/>
    <property type="molecule type" value="Genomic_DNA"/>
</dbReference>
<evidence type="ECO:0000313" key="1">
    <source>
        <dbReference type="EMBL" id="KAK0421874.1"/>
    </source>
</evidence>
<dbReference type="AlphaFoldDB" id="A0AA39IEQ8"/>
<dbReference type="Proteomes" id="UP001175226">
    <property type="component" value="Unassembled WGS sequence"/>
</dbReference>
<organism evidence="1 2">
    <name type="scientific">Armillaria borealis</name>
    <dbReference type="NCBI Taxonomy" id="47425"/>
    <lineage>
        <taxon>Eukaryota</taxon>
        <taxon>Fungi</taxon>
        <taxon>Dikarya</taxon>
        <taxon>Basidiomycota</taxon>
        <taxon>Agaricomycotina</taxon>
        <taxon>Agaricomycetes</taxon>
        <taxon>Agaricomycetidae</taxon>
        <taxon>Agaricales</taxon>
        <taxon>Marasmiineae</taxon>
        <taxon>Physalacriaceae</taxon>
        <taxon>Armillaria</taxon>
    </lineage>
</organism>
<reference evidence="1" key="1">
    <citation type="submission" date="2023-06" db="EMBL/GenBank/DDBJ databases">
        <authorList>
            <consortium name="Lawrence Berkeley National Laboratory"/>
            <person name="Ahrendt S."/>
            <person name="Sahu N."/>
            <person name="Indic B."/>
            <person name="Wong-Bajracharya J."/>
            <person name="Merenyi Z."/>
            <person name="Ke H.-M."/>
            <person name="Monk M."/>
            <person name="Kocsube S."/>
            <person name="Drula E."/>
            <person name="Lipzen A."/>
            <person name="Balint B."/>
            <person name="Henrissat B."/>
            <person name="Andreopoulos B."/>
            <person name="Martin F.M."/>
            <person name="Harder C.B."/>
            <person name="Rigling D."/>
            <person name="Ford K.L."/>
            <person name="Foster G.D."/>
            <person name="Pangilinan J."/>
            <person name="Papanicolaou A."/>
            <person name="Barry K."/>
            <person name="LaButti K."/>
            <person name="Viragh M."/>
            <person name="Koriabine M."/>
            <person name="Yan M."/>
            <person name="Riley R."/>
            <person name="Champramary S."/>
            <person name="Plett K.L."/>
            <person name="Tsai I.J."/>
            <person name="Slot J."/>
            <person name="Sipos G."/>
            <person name="Plett J."/>
            <person name="Nagy L.G."/>
            <person name="Grigoriev I.V."/>
        </authorList>
    </citation>
    <scope>NUCLEOTIDE SEQUENCE</scope>
    <source>
        <strain evidence="1">FPL87.14</strain>
    </source>
</reference>
<comment type="caution">
    <text evidence="1">The sequence shown here is derived from an EMBL/GenBank/DDBJ whole genome shotgun (WGS) entry which is preliminary data.</text>
</comment>
<evidence type="ECO:0000313" key="2">
    <source>
        <dbReference type="Proteomes" id="UP001175226"/>
    </source>
</evidence>
<protein>
    <submittedName>
        <fullName evidence="1">Uncharacterized protein</fullName>
    </submittedName>
</protein>
<keyword evidence="2" id="KW-1185">Reference proteome</keyword>
<gene>
    <name evidence="1" type="ORF">EV421DRAFT_1745795</name>
</gene>
<accession>A0AA39IEQ8</accession>
<name>A0AA39IEQ8_9AGAR</name>
<sequence>MGGGAHEHTDTPCAHPPIAGATVGGLMPGPLISMDSSLALSKHSKSTAAVVFMSVVLQSVGAGMAQHTAVYTFLFYLLFVHPHISPFMVLGRLQTTIDETTVLFNEHRTLLVTVERSLRELRAVTCVLTAGHLDSYRRVSITDVRSWMAYASKVKDTWKKAWVCQKGITDLKTKIEVKLLEDAEVNEQAVLRQIVHINDMV</sequence>